<evidence type="ECO:0000313" key="5">
    <source>
        <dbReference type="Proteomes" id="UP000541426"/>
    </source>
</evidence>
<dbReference type="GO" id="GO:0004300">
    <property type="term" value="F:enoyl-CoA hydratase activity"/>
    <property type="evidence" value="ECO:0007669"/>
    <property type="project" value="UniProtKB-EC"/>
</dbReference>
<dbReference type="InterPro" id="IPR018376">
    <property type="entry name" value="Enoyl-CoA_hyd/isom_CS"/>
</dbReference>
<dbReference type="Gene3D" id="1.10.12.10">
    <property type="entry name" value="Lyase 2-enoyl-coa Hydratase, Chain A, domain 2"/>
    <property type="match status" value="1"/>
</dbReference>
<comment type="similarity">
    <text evidence="1 3">Belongs to the enoyl-CoA hydratase/isomerase family.</text>
</comment>
<dbReference type="SUPFAM" id="SSF52096">
    <property type="entry name" value="ClpP/crotonase"/>
    <property type="match status" value="1"/>
</dbReference>
<protein>
    <submittedName>
        <fullName evidence="4">Enoyl-CoA hydratase</fullName>
        <ecNumber evidence="4">4.2.1.17</ecNumber>
    </submittedName>
</protein>
<dbReference type="InterPro" id="IPR014748">
    <property type="entry name" value="Enoyl-CoA_hydra_C"/>
</dbReference>
<sequence length="269" mass="28868">MSAPFLFERDGATAILTFNRPERRNAMCPETVCRFADALDEIASDDAIRVAILTGAGDKAFCSGGDLALTLPLLSGDRAPQTEFDHRFLDDPRINDRIAARGTAMNKPIIAAVNGPCMAGGMEVLLSTDIRLAVPSAVFALPEAARGVIPFAGALARLPRQIPYTAAMEIMLANVPMDADTALRHGLINRIVAPEDLMTSARELADRIASHAPVSVQQIKATVQAAMGRPLEDGFALEDAAKVRVMATEDAREGPRAFMEKRAPQYKGQ</sequence>
<name>A0A7W6GVI2_9RHOB</name>
<keyword evidence="2 4" id="KW-0456">Lyase</keyword>
<dbReference type="InterPro" id="IPR001753">
    <property type="entry name" value="Enoyl-CoA_hydra/iso"/>
</dbReference>
<evidence type="ECO:0000256" key="2">
    <source>
        <dbReference type="ARBA" id="ARBA00023239"/>
    </source>
</evidence>
<dbReference type="PANTHER" id="PTHR11941:SF54">
    <property type="entry name" value="ENOYL-COA HYDRATASE, MITOCHONDRIAL"/>
    <property type="match status" value="1"/>
</dbReference>
<keyword evidence="5" id="KW-1185">Reference proteome</keyword>
<dbReference type="Pfam" id="PF00378">
    <property type="entry name" value="ECH_1"/>
    <property type="match status" value="1"/>
</dbReference>
<evidence type="ECO:0000313" key="4">
    <source>
        <dbReference type="EMBL" id="MBB3987364.1"/>
    </source>
</evidence>
<dbReference type="GO" id="GO:0006635">
    <property type="term" value="P:fatty acid beta-oxidation"/>
    <property type="evidence" value="ECO:0007669"/>
    <property type="project" value="TreeGrafter"/>
</dbReference>
<dbReference type="Proteomes" id="UP000541426">
    <property type="component" value="Unassembled WGS sequence"/>
</dbReference>
<dbReference type="PROSITE" id="PS00166">
    <property type="entry name" value="ENOYL_COA_HYDRATASE"/>
    <property type="match status" value="1"/>
</dbReference>
<dbReference type="FunFam" id="1.10.12.10:FF:000001">
    <property type="entry name" value="Probable enoyl-CoA hydratase, mitochondrial"/>
    <property type="match status" value="1"/>
</dbReference>
<comment type="caution">
    <text evidence="4">The sequence shown here is derived from an EMBL/GenBank/DDBJ whole genome shotgun (WGS) entry which is preliminary data.</text>
</comment>
<dbReference type="EMBL" id="JACIEJ010000010">
    <property type="protein sequence ID" value="MBB3987364.1"/>
    <property type="molecule type" value="Genomic_DNA"/>
</dbReference>
<gene>
    <name evidence="4" type="ORF">GGQ68_003711</name>
</gene>
<evidence type="ECO:0000256" key="1">
    <source>
        <dbReference type="ARBA" id="ARBA00005254"/>
    </source>
</evidence>
<dbReference type="RefSeq" id="WP_183968437.1">
    <property type="nucleotide sequence ID" value="NZ_BAABBZ010000011.1"/>
</dbReference>
<dbReference type="CDD" id="cd06558">
    <property type="entry name" value="crotonase-like"/>
    <property type="match status" value="1"/>
</dbReference>
<accession>A0A7W6GVI2</accession>
<dbReference type="InterPro" id="IPR029045">
    <property type="entry name" value="ClpP/crotonase-like_dom_sf"/>
</dbReference>
<reference evidence="4 5" key="1">
    <citation type="submission" date="2020-08" db="EMBL/GenBank/DDBJ databases">
        <title>Genomic Encyclopedia of Type Strains, Phase IV (KMG-IV): sequencing the most valuable type-strain genomes for metagenomic binning, comparative biology and taxonomic classification.</title>
        <authorList>
            <person name="Goeker M."/>
        </authorList>
    </citation>
    <scope>NUCLEOTIDE SEQUENCE [LARGE SCALE GENOMIC DNA]</scope>
    <source>
        <strain evidence="4 5">DSM 102235</strain>
    </source>
</reference>
<dbReference type="AlphaFoldDB" id="A0A7W6GVI2"/>
<proteinExistence type="inferred from homology"/>
<dbReference type="PANTHER" id="PTHR11941">
    <property type="entry name" value="ENOYL-COA HYDRATASE-RELATED"/>
    <property type="match status" value="1"/>
</dbReference>
<evidence type="ECO:0000256" key="3">
    <source>
        <dbReference type="RuleBase" id="RU003707"/>
    </source>
</evidence>
<dbReference type="EC" id="4.2.1.17" evidence="4"/>
<organism evidence="4 5">
    <name type="scientific">Sagittula marina</name>
    <dbReference type="NCBI Taxonomy" id="943940"/>
    <lineage>
        <taxon>Bacteria</taxon>
        <taxon>Pseudomonadati</taxon>
        <taxon>Pseudomonadota</taxon>
        <taxon>Alphaproteobacteria</taxon>
        <taxon>Rhodobacterales</taxon>
        <taxon>Roseobacteraceae</taxon>
        <taxon>Sagittula</taxon>
    </lineage>
</organism>
<dbReference type="Gene3D" id="3.90.226.10">
    <property type="entry name" value="2-enoyl-CoA Hydratase, Chain A, domain 1"/>
    <property type="match status" value="1"/>
</dbReference>